<dbReference type="InterPro" id="IPR036909">
    <property type="entry name" value="Cyt_c-like_dom_sf"/>
</dbReference>
<dbReference type="Proteomes" id="UP000662747">
    <property type="component" value="Chromosome"/>
</dbReference>
<reference evidence="2 3" key="1">
    <citation type="submission" date="2021-02" db="EMBL/GenBank/DDBJ databases">
        <title>De Novo genome assembly of isolated myxobacteria.</title>
        <authorList>
            <person name="Stevens D.C."/>
        </authorList>
    </citation>
    <scope>NUCLEOTIDE SEQUENCE [LARGE SCALE GENOMIC DNA]</scope>
    <source>
        <strain evidence="3">SCPEA02</strain>
    </source>
</reference>
<gene>
    <name evidence="2" type="ORF">JY651_41085</name>
</gene>
<protein>
    <submittedName>
        <fullName evidence="2">C-type cytochrome</fullName>
    </submittedName>
</protein>
<feature type="region of interest" description="Disordered" evidence="1">
    <location>
        <begin position="87"/>
        <end position="122"/>
    </location>
</feature>
<keyword evidence="3" id="KW-1185">Reference proteome</keyword>
<organism evidence="2 3">
    <name type="scientific">Pyxidicoccus parkwayensis</name>
    <dbReference type="NCBI Taxonomy" id="2813578"/>
    <lineage>
        <taxon>Bacteria</taxon>
        <taxon>Pseudomonadati</taxon>
        <taxon>Myxococcota</taxon>
        <taxon>Myxococcia</taxon>
        <taxon>Myxococcales</taxon>
        <taxon>Cystobacterineae</taxon>
        <taxon>Myxococcaceae</taxon>
        <taxon>Pyxidicoccus</taxon>
    </lineage>
</organism>
<dbReference type="EMBL" id="CP071090">
    <property type="protein sequence ID" value="QSQ21515.1"/>
    <property type="molecule type" value="Genomic_DNA"/>
</dbReference>
<sequence>MSRPTGWTALLACLALVPACSDGDDDEGGGNEVQCPSGGTQLTEQNFGRAFLDTYCTRCHSSTLTGAARNGAPVGFDWDRIESVRLHAKQMNEEAGANADGSVNRDMPLNDPRPSDDQRRQLSEWLACGAP</sequence>
<evidence type="ECO:0000256" key="1">
    <source>
        <dbReference type="SAM" id="MobiDB-lite"/>
    </source>
</evidence>
<evidence type="ECO:0000313" key="2">
    <source>
        <dbReference type="EMBL" id="QSQ21515.1"/>
    </source>
</evidence>
<proteinExistence type="predicted"/>
<accession>A0ABX7NRW4</accession>
<feature type="compositionally biased region" description="Basic and acidic residues" evidence="1">
    <location>
        <begin position="113"/>
        <end position="122"/>
    </location>
</feature>
<dbReference type="RefSeq" id="WP_206723092.1">
    <property type="nucleotide sequence ID" value="NZ_CP071090.1"/>
</dbReference>
<evidence type="ECO:0000313" key="3">
    <source>
        <dbReference type="Proteomes" id="UP000662747"/>
    </source>
</evidence>
<dbReference type="SUPFAM" id="SSF46626">
    <property type="entry name" value="Cytochrome c"/>
    <property type="match status" value="1"/>
</dbReference>
<name>A0ABX7NRW4_9BACT</name>